<dbReference type="InterPro" id="IPR029033">
    <property type="entry name" value="His_PPase_superfam"/>
</dbReference>
<dbReference type="SUPFAM" id="SSF53254">
    <property type="entry name" value="Phosphoglycerate mutase-like"/>
    <property type="match status" value="1"/>
</dbReference>
<accession>A0ABM3H5F3</accession>
<dbReference type="Gene3D" id="3.40.50.1240">
    <property type="entry name" value="Phosphoglycerate mutase-like"/>
    <property type="match status" value="1"/>
</dbReference>
<dbReference type="Pfam" id="PF00300">
    <property type="entry name" value="His_Phos_1"/>
    <property type="match status" value="1"/>
</dbReference>
<dbReference type="PIRSF" id="PIRSF015897">
    <property type="entry name" value="PRIB5"/>
    <property type="match status" value="1"/>
</dbReference>
<name>A0ABM3H5F3_9MYRT</name>
<dbReference type="GeneID" id="115731515"/>
<sequence length="266" mass="29633">MSPLTVRPEQCQHVLVMRHGERADDGADKSWWTTVPNPWDAPLTDAGRARALETGRKLRDQLGFPIHRVVVSPFRRCVETAQGLISGLFPVDAGNLDNGNSADSSASRIKVSIEFGLGELFNNIAIRHPPPNPADHGAWGFNIPTIEALIPAETLDHTVKPVFNELPQWGETEPKARDRYRHTIRSLADRYPSENLPLITHGEAVKVAASTYWKEARGQKIRPGYCGCVHLKRQVVRNGDSFTAKRFEIATNPKETGIKRKLPQQA</sequence>
<dbReference type="Proteomes" id="UP000827889">
    <property type="component" value="Chromosome 3"/>
</dbReference>
<dbReference type="RefSeq" id="XP_048131833.1">
    <property type="nucleotide sequence ID" value="XM_048275876.1"/>
</dbReference>
<evidence type="ECO:0000313" key="1">
    <source>
        <dbReference type="Proteomes" id="UP000827889"/>
    </source>
</evidence>
<dbReference type="InterPro" id="IPR012398">
    <property type="entry name" value="PRIB5"/>
</dbReference>
<dbReference type="CDD" id="cd07040">
    <property type="entry name" value="HP"/>
    <property type="match status" value="1"/>
</dbReference>
<evidence type="ECO:0000313" key="2">
    <source>
        <dbReference type="RefSeq" id="XP_048131833.1"/>
    </source>
</evidence>
<proteinExistence type="predicted"/>
<dbReference type="InterPro" id="IPR051710">
    <property type="entry name" value="Phosphatase_SH3-domain"/>
</dbReference>
<dbReference type="PANTHER" id="PTHR16469:SF27">
    <property type="entry name" value="UBIQUITIN-ASSOCIATED AND SH3 DOMAIN-CONTAINING BA-RELATED"/>
    <property type="match status" value="1"/>
</dbReference>
<reference evidence="2" key="1">
    <citation type="submission" date="2025-08" db="UniProtKB">
        <authorList>
            <consortium name="RefSeq"/>
        </authorList>
    </citation>
    <scope>IDENTIFICATION</scope>
    <source>
        <tissue evidence="2">Leaf</tissue>
    </source>
</reference>
<keyword evidence="1" id="KW-1185">Reference proteome</keyword>
<protein>
    <submittedName>
        <fullName evidence="2">Uncharacterized protein LOC115731515 isoform X1</fullName>
    </submittedName>
</protein>
<dbReference type="PANTHER" id="PTHR16469">
    <property type="entry name" value="UBIQUITIN-ASSOCIATED AND SH3 DOMAIN-CONTAINING BA-RELATED"/>
    <property type="match status" value="1"/>
</dbReference>
<dbReference type="InterPro" id="IPR013078">
    <property type="entry name" value="His_Pase_superF_clade-1"/>
</dbReference>
<dbReference type="SMART" id="SM00855">
    <property type="entry name" value="PGAM"/>
    <property type="match status" value="1"/>
</dbReference>
<organism evidence="1 2">
    <name type="scientific">Rhodamnia argentea</name>
    <dbReference type="NCBI Taxonomy" id="178133"/>
    <lineage>
        <taxon>Eukaryota</taxon>
        <taxon>Viridiplantae</taxon>
        <taxon>Streptophyta</taxon>
        <taxon>Embryophyta</taxon>
        <taxon>Tracheophyta</taxon>
        <taxon>Spermatophyta</taxon>
        <taxon>Magnoliopsida</taxon>
        <taxon>eudicotyledons</taxon>
        <taxon>Gunneridae</taxon>
        <taxon>Pentapetalae</taxon>
        <taxon>rosids</taxon>
        <taxon>malvids</taxon>
        <taxon>Myrtales</taxon>
        <taxon>Myrtaceae</taxon>
        <taxon>Myrtoideae</taxon>
        <taxon>Myrteae</taxon>
        <taxon>Australasian group</taxon>
        <taxon>Rhodamnia</taxon>
    </lineage>
</organism>
<gene>
    <name evidence="2" type="primary">LOC115731515</name>
</gene>